<evidence type="ECO:0000256" key="1">
    <source>
        <dbReference type="SAM" id="MobiDB-lite"/>
    </source>
</evidence>
<dbReference type="GeneID" id="103522609"/>
<dbReference type="PaxDb" id="121845-A0A3Q0JMR2"/>
<accession>A0A3Q0JMR2</accession>
<dbReference type="AlphaFoldDB" id="A0A3Q0JMR2"/>
<dbReference type="RefSeq" id="XP_026688458.1">
    <property type="nucleotide sequence ID" value="XM_026832657.1"/>
</dbReference>
<keyword evidence="2" id="KW-1185">Reference proteome</keyword>
<protein>
    <submittedName>
        <fullName evidence="3">Uncharacterized protein LOC103522609</fullName>
    </submittedName>
</protein>
<name>A0A3Q0JMR2_DIACI</name>
<evidence type="ECO:0000313" key="2">
    <source>
        <dbReference type="Proteomes" id="UP000079169"/>
    </source>
</evidence>
<reference evidence="3" key="1">
    <citation type="submission" date="2025-08" db="UniProtKB">
        <authorList>
            <consortium name="RefSeq"/>
        </authorList>
    </citation>
    <scope>IDENTIFICATION</scope>
</reference>
<proteinExistence type="predicted"/>
<feature type="compositionally biased region" description="Polar residues" evidence="1">
    <location>
        <begin position="19"/>
        <end position="65"/>
    </location>
</feature>
<organism evidence="2 3">
    <name type="scientific">Diaphorina citri</name>
    <name type="common">Asian citrus psyllid</name>
    <dbReference type="NCBI Taxonomy" id="121845"/>
    <lineage>
        <taxon>Eukaryota</taxon>
        <taxon>Metazoa</taxon>
        <taxon>Ecdysozoa</taxon>
        <taxon>Arthropoda</taxon>
        <taxon>Hexapoda</taxon>
        <taxon>Insecta</taxon>
        <taxon>Pterygota</taxon>
        <taxon>Neoptera</taxon>
        <taxon>Paraneoptera</taxon>
        <taxon>Hemiptera</taxon>
        <taxon>Sternorrhyncha</taxon>
        <taxon>Psylloidea</taxon>
        <taxon>Psyllidae</taxon>
        <taxon>Diaphorininae</taxon>
        <taxon>Diaphorina</taxon>
    </lineage>
</organism>
<feature type="region of interest" description="Disordered" evidence="1">
    <location>
        <begin position="1"/>
        <end position="73"/>
    </location>
</feature>
<evidence type="ECO:0000313" key="3">
    <source>
        <dbReference type="RefSeq" id="XP_026688458.1"/>
    </source>
</evidence>
<sequence>MNQRSNGLHHQPGGAGIGNSANTNRLRNKSNLNHRPSGANKLSQGHLSQGNNSQEITQPYSQVMSQGGGFSLSQADLSQDSLMMSQLDGMLSQESAYLDHRPPYSNTHYSQVMYT</sequence>
<gene>
    <name evidence="3" type="primary">LOC103522609</name>
</gene>
<dbReference type="Proteomes" id="UP000079169">
    <property type="component" value="Unplaced"/>
</dbReference>
<dbReference type="KEGG" id="dci:103522609"/>